<dbReference type="Gramene" id="BGIOSGA021906-TA">
    <property type="protein sequence ID" value="BGIOSGA021906-PA"/>
    <property type="gene ID" value="BGIOSGA021906"/>
</dbReference>
<dbReference type="Proteomes" id="UP000007015">
    <property type="component" value="Chromosome 7"/>
</dbReference>
<keyword evidence="4" id="KW-1185">Reference proteome</keyword>
<organism evidence="2 4">
    <name type="scientific">Oryza sativa subsp. indica</name>
    <name type="common">Rice</name>
    <dbReference type="NCBI Taxonomy" id="39946"/>
    <lineage>
        <taxon>Eukaryota</taxon>
        <taxon>Viridiplantae</taxon>
        <taxon>Streptophyta</taxon>
        <taxon>Embryophyta</taxon>
        <taxon>Tracheophyta</taxon>
        <taxon>Spermatophyta</taxon>
        <taxon>Magnoliopsida</taxon>
        <taxon>Liliopsida</taxon>
        <taxon>Poales</taxon>
        <taxon>Poaceae</taxon>
        <taxon>BOP clade</taxon>
        <taxon>Oryzoideae</taxon>
        <taxon>Oryzeae</taxon>
        <taxon>Oryzinae</taxon>
        <taxon>Oryza</taxon>
        <taxon>Oryza sativa</taxon>
    </lineage>
</organism>
<dbReference type="Gene3D" id="3.40.50.1820">
    <property type="entry name" value="alpha/beta hydrolase"/>
    <property type="match status" value="1"/>
</dbReference>
<evidence type="ECO:0000313" key="3">
    <source>
        <dbReference type="EMBL" id="EEC82011.1"/>
    </source>
</evidence>
<dbReference type="Pfam" id="PF07859">
    <property type="entry name" value="Abhydrolase_3"/>
    <property type="match status" value="1"/>
</dbReference>
<feature type="domain" description="Alpha/beta hydrolase fold-3" evidence="1">
    <location>
        <begin position="21"/>
        <end position="111"/>
    </location>
</feature>
<dbReference type="HOGENOM" id="CLU_143789_0_0_1"/>
<evidence type="ECO:0000259" key="1">
    <source>
        <dbReference type="Pfam" id="PF07859"/>
    </source>
</evidence>
<gene>
    <name evidence="2" type="ORF">OsI_21672</name>
    <name evidence="3" type="ORF">OsI_25965</name>
</gene>
<dbReference type="SMR" id="B8B2Q4"/>
<reference evidence="2" key="2">
    <citation type="submission" date="2006-09" db="EMBL/GenBank/DDBJ databases">
        <title>Improved gene annotation of the rice (Oryza sativa) genomes.</title>
        <authorList>
            <person name="Wang J."/>
            <person name="Li R."/>
            <person name="Fan W."/>
            <person name="Huang Q."/>
            <person name="Zhang J."/>
            <person name="Zhou Y."/>
            <person name="Hu Y."/>
            <person name="Zi S."/>
            <person name="Li J."/>
            <person name="Ni P."/>
            <person name="Zheng H."/>
            <person name="Zhang Y."/>
            <person name="Zhao M."/>
            <person name="Hao Q."/>
            <person name="McDermott J."/>
            <person name="Samudrala R."/>
            <person name="Kristiansen K."/>
            <person name="Wong G.K.-S."/>
        </authorList>
    </citation>
    <scope>NUCLEOTIDE SEQUENCE</scope>
</reference>
<evidence type="ECO:0000313" key="4">
    <source>
        <dbReference type="Proteomes" id="UP000007015"/>
    </source>
</evidence>
<dbReference type="Gramene" id="BGIOSGA024324-TA">
    <property type="protein sequence ID" value="BGIOSGA024324-PA"/>
    <property type="gene ID" value="BGIOSGA024324"/>
</dbReference>
<dbReference type="SUPFAM" id="SSF53474">
    <property type="entry name" value="alpha/beta-Hydrolases"/>
    <property type="match status" value="1"/>
</dbReference>
<dbReference type="InterPro" id="IPR050466">
    <property type="entry name" value="Carboxylest/Gibb_receptor"/>
</dbReference>
<sequence>MPSGPGINVDDGHGRGRLPLMLYFHGGGYVLFRAAFEPFHNTCTALAATIPAVVASVDYRLAPKHRLPAAFEDAADAVRTVCSYATGSPGCRPLFLMGSHAGASIAFHAALAGWTRAWSYVS</sequence>
<name>B8B2Q4_ORYSI</name>
<reference evidence="2" key="3">
    <citation type="submission" date="2008-12" db="EMBL/GenBank/DDBJ databases">
        <authorList>
            <person name="Wang J."/>
            <person name="Li R."/>
            <person name="Fan W."/>
            <person name="Huang Q."/>
            <person name="Zhang J."/>
            <person name="Zhou Y."/>
            <person name="Hu Y."/>
            <person name="Zi S."/>
            <person name="Li J."/>
            <person name="Ni P."/>
            <person name="Zheng H."/>
            <person name="Zhang Y."/>
            <person name="Zhao M."/>
            <person name="Hao Q."/>
            <person name="McDermott J."/>
            <person name="Samudrala R."/>
            <person name="Kristiansen K."/>
            <person name="Wong G.K.-S."/>
        </authorList>
    </citation>
    <scope>NUCLEOTIDE SEQUENCE</scope>
</reference>
<dbReference type="STRING" id="39946.B8B2Q4"/>
<reference evidence="2 4" key="1">
    <citation type="journal article" date="2005" name="PLoS Biol.">
        <title>The genomes of Oryza sativa: a history of duplications.</title>
        <authorList>
            <person name="Yu J."/>
            <person name="Wang J."/>
            <person name="Lin W."/>
            <person name="Li S."/>
            <person name="Li H."/>
            <person name="Zhou J."/>
            <person name="Ni P."/>
            <person name="Dong W."/>
            <person name="Hu S."/>
            <person name="Zeng C."/>
            <person name="Zhang J."/>
            <person name="Zhang Y."/>
            <person name="Li R."/>
            <person name="Xu Z."/>
            <person name="Li S."/>
            <person name="Li X."/>
            <person name="Zheng H."/>
            <person name="Cong L."/>
            <person name="Lin L."/>
            <person name="Yin J."/>
            <person name="Geng J."/>
            <person name="Li G."/>
            <person name="Shi J."/>
            <person name="Liu J."/>
            <person name="Lv H."/>
            <person name="Li J."/>
            <person name="Wang J."/>
            <person name="Deng Y."/>
            <person name="Ran L."/>
            <person name="Shi X."/>
            <person name="Wang X."/>
            <person name="Wu Q."/>
            <person name="Li C."/>
            <person name="Ren X."/>
            <person name="Wang J."/>
            <person name="Wang X."/>
            <person name="Li D."/>
            <person name="Liu D."/>
            <person name="Zhang X."/>
            <person name="Ji Z."/>
            <person name="Zhao W."/>
            <person name="Sun Y."/>
            <person name="Zhang Z."/>
            <person name="Bao J."/>
            <person name="Han Y."/>
            <person name="Dong L."/>
            <person name="Ji J."/>
            <person name="Chen P."/>
            <person name="Wu S."/>
            <person name="Liu J."/>
            <person name="Xiao Y."/>
            <person name="Bu D."/>
            <person name="Tan J."/>
            <person name="Yang L."/>
            <person name="Ye C."/>
            <person name="Zhang J."/>
            <person name="Xu J."/>
            <person name="Zhou Y."/>
            <person name="Yu Y."/>
            <person name="Zhang B."/>
            <person name="Zhuang S."/>
            <person name="Wei H."/>
            <person name="Liu B."/>
            <person name="Lei M."/>
            <person name="Yu H."/>
            <person name="Li Y."/>
            <person name="Xu H."/>
            <person name="Wei S."/>
            <person name="He X."/>
            <person name="Fang L."/>
            <person name="Zhang Z."/>
            <person name="Zhang Y."/>
            <person name="Huang X."/>
            <person name="Su Z."/>
            <person name="Tong W."/>
            <person name="Li J."/>
            <person name="Tong Z."/>
            <person name="Li S."/>
            <person name="Ye J."/>
            <person name="Wang L."/>
            <person name="Fang L."/>
            <person name="Lei T."/>
            <person name="Chen C."/>
            <person name="Chen H."/>
            <person name="Xu Z."/>
            <person name="Li H."/>
            <person name="Huang H."/>
            <person name="Zhang F."/>
            <person name="Xu H."/>
            <person name="Li N."/>
            <person name="Zhao C."/>
            <person name="Li S."/>
            <person name="Dong L."/>
            <person name="Huang Y."/>
            <person name="Li L."/>
            <person name="Xi Y."/>
            <person name="Qi Q."/>
            <person name="Li W."/>
            <person name="Zhang B."/>
            <person name="Hu W."/>
            <person name="Zhang Y."/>
            <person name="Tian X."/>
            <person name="Jiao Y."/>
            <person name="Liang X."/>
            <person name="Jin J."/>
            <person name="Gao L."/>
            <person name="Zheng W."/>
            <person name="Hao B."/>
            <person name="Liu S."/>
            <person name="Wang W."/>
            <person name="Yuan L."/>
            <person name="Cao M."/>
            <person name="McDermott J."/>
            <person name="Samudrala R."/>
            <person name="Wang J."/>
            <person name="Wong G.K."/>
            <person name="Yang H."/>
        </authorList>
    </citation>
    <scope>NUCLEOTIDE SEQUENCE [LARGE SCALE GENOMIC DNA]</scope>
    <source>
        <strain evidence="4">cv. 93-11</strain>
    </source>
</reference>
<dbReference type="GO" id="GO:0016787">
    <property type="term" value="F:hydrolase activity"/>
    <property type="evidence" value="ECO:0007669"/>
    <property type="project" value="InterPro"/>
</dbReference>
<dbReference type="InterPro" id="IPR029058">
    <property type="entry name" value="AB_hydrolase_fold"/>
</dbReference>
<evidence type="ECO:0000313" key="2">
    <source>
        <dbReference type="EMBL" id="EEC80011.1"/>
    </source>
</evidence>
<dbReference type="PANTHER" id="PTHR23024">
    <property type="entry name" value="ARYLACETAMIDE DEACETYLASE"/>
    <property type="match status" value="1"/>
</dbReference>
<dbReference type="InterPro" id="IPR013094">
    <property type="entry name" value="AB_hydrolase_3"/>
</dbReference>
<dbReference type="AlphaFoldDB" id="B8B2Q4"/>
<dbReference type="Proteomes" id="UP000007015">
    <property type="component" value="Chromosome 6"/>
</dbReference>
<protein>
    <recommendedName>
        <fullName evidence="1">Alpha/beta hydrolase fold-3 domain-containing protein</fullName>
    </recommendedName>
</protein>
<proteinExistence type="predicted"/>
<dbReference type="EMBL" id="CM000132">
    <property type="protein sequence ID" value="EEC82011.1"/>
    <property type="molecule type" value="Genomic_DNA"/>
</dbReference>
<accession>B8B2Q4</accession>
<dbReference type="EMBL" id="CM000131">
    <property type="protein sequence ID" value="EEC80011.1"/>
    <property type="molecule type" value="Genomic_DNA"/>
</dbReference>
<dbReference type="OMA" id="NIVHHIM"/>
<dbReference type="PANTHER" id="PTHR23024:SF113">
    <property type="entry name" value="CARBOXYLESTERASE 8-RELATED"/>
    <property type="match status" value="1"/>
</dbReference>